<organism evidence="5 6">
    <name type="scientific">Natrinema halophilum</name>
    <dbReference type="NCBI Taxonomy" id="1699371"/>
    <lineage>
        <taxon>Archaea</taxon>
        <taxon>Methanobacteriati</taxon>
        <taxon>Methanobacteriota</taxon>
        <taxon>Stenosarchaea group</taxon>
        <taxon>Halobacteria</taxon>
        <taxon>Halobacteriales</taxon>
        <taxon>Natrialbaceae</taxon>
        <taxon>Natrinema</taxon>
    </lineage>
</organism>
<dbReference type="GeneID" id="56034062"/>
<keyword evidence="6" id="KW-1185">Reference proteome</keyword>
<protein>
    <submittedName>
        <fullName evidence="5">Helix-turn-helix domain-containing protein</fullName>
    </submittedName>
</protein>
<dbReference type="Pfam" id="PF04967">
    <property type="entry name" value="HTH_10"/>
    <property type="match status" value="1"/>
</dbReference>
<feature type="domain" description="HTH bat-type" evidence="3">
    <location>
        <begin position="156"/>
        <end position="207"/>
    </location>
</feature>
<dbReference type="AlphaFoldDB" id="A0A7D5L3N8"/>
<dbReference type="InterPro" id="IPR056493">
    <property type="entry name" value="HVO_0513_N"/>
</dbReference>
<dbReference type="PANTHER" id="PTHR34236">
    <property type="entry name" value="DIMETHYL SULFOXIDE REDUCTASE TRANSCRIPTIONAL ACTIVATOR"/>
    <property type="match status" value="1"/>
</dbReference>
<evidence type="ECO:0000313" key="6">
    <source>
        <dbReference type="Proteomes" id="UP000509241"/>
    </source>
</evidence>
<dbReference type="EMBL" id="CP058601">
    <property type="protein sequence ID" value="QLG51205.1"/>
    <property type="molecule type" value="Genomic_DNA"/>
</dbReference>
<dbReference type="KEGG" id="haly:HYG82_12185"/>
<keyword evidence="1" id="KW-0805">Transcription regulation</keyword>
<evidence type="ECO:0000259" key="3">
    <source>
        <dbReference type="Pfam" id="PF04967"/>
    </source>
</evidence>
<dbReference type="Pfam" id="PF24278">
    <property type="entry name" value="HVO_0513_N"/>
    <property type="match status" value="1"/>
</dbReference>
<sequence length="214" mass="23662">MKRVQFSITYPDQFVHPLHQQIMRGTSITRAELLMWSPTADATALFWCDGDRTATESAIAGIDSILRSSFVEDSDGTYTFLQQDDYEFSPTVLDTIAESQVIFLPPVVFFDTGTVQFEAVGEATSLSTFHEELSTLGDLTIEHVHDFERTHSPSHLTARQRAALEAAVSVGYYEVPRDGTVADVASVLDCSTSTAGELIRKAEAAVIRNYTETR</sequence>
<dbReference type="RefSeq" id="WP_179264491.1">
    <property type="nucleotide sequence ID" value="NZ_CP058601.1"/>
</dbReference>
<dbReference type="InterPro" id="IPR007050">
    <property type="entry name" value="HTH_bacterioopsin"/>
</dbReference>
<reference evidence="5 6" key="1">
    <citation type="submission" date="2020-07" db="EMBL/GenBank/DDBJ databases">
        <authorList>
            <person name="Cui H."/>
        </authorList>
    </citation>
    <scope>NUCLEOTIDE SEQUENCE [LARGE SCALE GENOMIC DNA]</scope>
    <source>
        <strain evidence="5 6">YPL8</strain>
    </source>
</reference>
<evidence type="ECO:0000256" key="2">
    <source>
        <dbReference type="ARBA" id="ARBA00023163"/>
    </source>
</evidence>
<proteinExistence type="predicted"/>
<feature type="domain" description="HVO-0513-like N-terminal" evidence="4">
    <location>
        <begin position="16"/>
        <end position="144"/>
    </location>
</feature>
<dbReference type="OrthoDB" id="27447at2157"/>
<keyword evidence="2" id="KW-0804">Transcription</keyword>
<name>A0A7D5L3N8_9EURY</name>
<evidence type="ECO:0000259" key="4">
    <source>
        <dbReference type="Pfam" id="PF24278"/>
    </source>
</evidence>
<dbReference type="Proteomes" id="UP000509241">
    <property type="component" value="Chromosome"/>
</dbReference>
<accession>A0A7D5L3N8</accession>
<gene>
    <name evidence="5" type="ORF">HYG82_12185</name>
</gene>
<evidence type="ECO:0000256" key="1">
    <source>
        <dbReference type="ARBA" id="ARBA00023015"/>
    </source>
</evidence>
<evidence type="ECO:0000313" key="5">
    <source>
        <dbReference type="EMBL" id="QLG51205.1"/>
    </source>
</evidence>
<dbReference type="PANTHER" id="PTHR34236:SF1">
    <property type="entry name" value="DIMETHYL SULFOXIDE REDUCTASE TRANSCRIPTIONAL ACTIVATOR"/>
    <property type="match status" value="1"/>
</dbReference>